<protein>
    <submittedName>
        <fullName evidence="2">Uncharacterized protein</fullName>
    </submittedName>
</protein>
<keyword evidence="3" id="KW-1185">Reference proteome</keyword>
<reference evidence="2" key="1">
    <citation type="submission" date="2024-05" db="EMBL/GenBank/DDBJ databases">
        <title>Whole genome shotgun sequence of Streptomyces daghestanicus NBRC 12762.</title>
        <authorList>
            <person name="Komaki H."/>
            <person name="Tamura T."/>
        </authorList>
    </citation>
    <scope>NUCLEOTIDE SEQUENCE</scope>
    <source>
        <strain evidence="2">NBRC 12762</strain>
    </source>
</reference>
<sequence length="99" mass="10478">MPLRDGVGMVHPCGSPTDGGCVMNTARRPVSHRQLPDWLTEDATAVDEGGHGRRGIVQFIGEWGPLYLARHRLPSSSCAPKAAARSGSSPTTARTLTQG</sequence>
<gene>
    <name evidence="2" type="ORF">Sdagh_49750</name>
</gene>
<name>A0ABQ3Q7M0_9ACTN</name>
<evidence type="ECO:0000313" key="3">
    <source>
        <dbReference type="Proteomes" id="UP001052655"/>
    </source>
</evidence>
<feature type="compositionally biased region" description="Polar residues" evidence="1">
    <location>
        <begin position="86"/>
        <end position="99"/>
    </location>
</feature>
<organism evidence="2 3">
    <name type="scientific">Streptomyces daghestanicus</name>
    <dbReference type="NCBI Taxonomy" id="66885"/>
    <lineage>
        <taxon>Bacteria</taxon>
        <taxon>Bacillati</taxon>
        <taxon>Actinomycetota</taxon>
        <taxon>Actinomycetes</taxon>
        <taxon>Kitasatosporales</taxon>
        <taxon>Streptomycetaceae</taxon>
        <taxon>Streptomyces</taxon>
    </lineage>
</organism>
<proteinExistence type="predicted"/>
<feature type="region of interest" description="Disordered" evidence="1">
    <location>
        <begin position="77"/>
        <end position="99"/>
    </location>
</feature>
<dbReference type="Proteomes" id="UP001052655">
    <property type="component" value="Unassembled WGS sequence"/>
</dbReference>
<evidence type="ECO:0000313" key="2">
    <source>
        <dbReference type="EMBL" id="GHI33245.1"/>
    </source>
</evidence>
<evidence type="ECO:0000256" key="1">
    <source>
        <dbReference type="SAM" id="MobiDB-lite"/>
    </source>
</evidence>
<dbReference type="EMBL" id="BNDX01000013">
    <property type="protein sequence ID" value="GHI33245.1"/>
    <property type="molecule type" value="Genomic_DNA"/>
</dbReference>
<comment type="caution">
    <text evidence="2">The sequence shown here is derived from an EMBL/GenBank/DDBJ whole genome shotgun (WGS) entry which is preliminary data.</text>
</comment>
<feature type="region of interest" description="Disordered" evidence="1">
    <location>
        <begin position="1"/>
        <end position="21"/>
    </location>
</feature>
<accession>A0ABQ3Q7M0</accession>